<keyword evidence="1" id="KW-0472">Membrane</keyword>
<evidence type="ECO:0000256" key="1">
    <source>
        <dbReference type="SAM" id="Phobius"/>
    </source>
</evidence>
<evidence type="ECO:0000313" key="2">
    <source>
        <dbReference type="EMBL" id="EFH83538.1"/>
    </source>
</evidence>
<dbReference type="InParanoid" id="D6TSY7"/>
<dbReference type="eggNOG" id="COG4705">
    <property type="taxonomic scope" value="Bacteria"/>
</dbReference>
<keyword evidence="3" id="KW-1185">Reference proteome</keyword>
<sequence>MSKTYINSKVPTATIGFWLIKILATTFGEVGGNLVSMDMGLGYLKATTILAGLFVLLAFVQIMTKRFHPFLYWGTIVASTTAGTTLADYVTRSLGIGYTGGSLLLLSLVIVSLITWRKVLGRISADDILDRRAECFYWLTITFSQTLGTALGDWFADTAGLGYVGSSFVFGLALLSIVFLHHRRVINGAILFWVAFILTRPFGAVVGNFFDKPIDHGGLAVSRAMLTCTLFALMALGVLLFPQRAKKINNKNCALSKTSATIDA</sequence>
<dbReference type="EMBL" id="ADVG01000003">
    <property type="protein sequence ID" value="EFH83538.1"/>
    <property type="molecule type" value="Genomic_DNA"/>
</dbReference>
<feature type="transmembrane region" description="Helical" evidence="1">
    <location>
        <begin position="12"/>
        <end position="31"/>
    </location>
</feature>
<gene>
    <name evidence="2" type="ORF">Krac_4516</name>
</gene>
<feature type="transmembrane region" description="Helical" evidence="1">
    <location>
        <begin position="96"/>
        <end position="116"/>
    </location>
</feature>
<keyword evidence="1" id="KW-0812">Transmembrane</keyword>
<accession>D6TSY7</accession>
<keyword evidence="1" id="KW-1133">Transmembrane helix</keyword>
<evidence type="ECO:0008006" key="4">
    <source>
        <dbReference type="Google" id="ProtNLM"/>
    </source>
</evidence>
<comment type="caution">
    <text evidence="2">The sequence shown here is derived from an EMBL/GenBank/DDBJ whole genome shotgun (WGS) entry which is preliminary data.</text>
</comment>
<dbReference type="Pfam" id="PF03988">
    <property type="entry name" value="DUF347"/>
    <property type="match status" value="4"/>
</dbReference>
<reference evidence="2 3" key="1">
    <citation type="journal article" date="2011" name="Stand. Genomic Sci.">
        <title>Non-contiguous finished genome sequence and contextual data of the filamentous soil bacterium Ktedonobacter racemifer type strain (SOSP1-21).</title>
        <authorList>
            <person name="Chang Y.J."/>
            <person name="Land M."/>
            <person name="Hauser L."/>
            <person name="Chertkov O."/>
            <person name="Del Rio T.G."/>
            <person name="Nolan M."/>
            <person name="Copeland A."/>
            <person name="Tice H."/>
            <person name="Cheng J.F."/>
            <person name="Lucas S."/>
            <person name="Han C."/>
            <person name="Goodwin L."/>
            <person name="Pitluck S."/>
            <person name="Ivanova N."/>
            <person name="Ovchinikova G."/>
            <person name="Pati A."/>
            <person name="Chen A."/>
            <person name="Palaniappan K."/>
            <person name="Mavromatis K."/>
            <person name="Liolios K."/>
            <person name="Brettin T."/>
            <person name="Fiebig A."/>
            <person name="Rohde M."/>
            <person name="Abt B."/>
            <person name="Goker M."/>
            <person name="Detter J.C."/>
            <person name="Woyke T."/>
            <person name="Bristow J."/>
            <person name="Eisen J.A."/>
            <person name="Markowitz V."/>
            <person name="Hugenholtz P."/>
            <person name="Kyrpides N.C."/>
            <person name="Klenk H.P."/>
            <person name="Lapidus A."/>
        </authorList>
    </citation>
    <scope>NUCLEOTIDE SEQUENCE [LARGE SCALE GENOMIC DNA]</scope>
    <source>
        <strain evidence="3">DSM 44963</strain>
    </source>
</reference>
<feature type="transmembrane region" description="Helical" evidence="1">
    <location>
        <begin position="189"/>
        <end position="210"/>
    </location>
</feature>
<feature type="transmembrane region" description="Helical" evidence="1">
    <location>
        <begin position="136"/>
        <end position="155"/>
    </location>
</feature>
<dbReference type="STRING" id="485913.Krac_4516"/>
<organism evidence="2 3">
    <name type="scientific">Ktedonobacter racemifer DSM 44963</name>
    <dbReference type="NCBI Taxonomy" id="485913"/>
    <lineage>
        <taxon>Bacteria</taxon>
        <taxon>Bacillati</taxon>
        <taxon>Chloroflexota</taxon>
        <taxon>Ktedonobacteria</taxon>
        <taxon>Ktedonobacterales</taxon>
        <taxon>Ktedonobacteraceae</taxon>
        <taxon>Ktedonobacter</taxon>
    </lineage>
</organism>
<dbReference type="AlphaFoldDB" id="D6TSY7"/>
<evidence type="ECO:0000313" key="3">
    <source>
        <dbReference type="Proteomes" id="UP000004508"/>
    </source>
</evidence>
<dbReference type="RefSeq" id="WP_007914307.1">
    <property type="nucleotide sequence ID" value="NZ_ADVG01000003.1"/>
</dbReference>
<dbReference type="OrthoDB" id="9794709at2"/>
<dbReference type="Proteomes" id="UP000004508">
    <property type="component" value="Unassembled WGS sequence"/>
</dbReference>
<proteinExistence type="predicted"/>
<feature type="transmembrane region" description="Helical" evidence="1">
    <location>
        <begin position="222"/>
        <end position="241"/>
    </location>
</feature>
<feature type="transmembrane region" description="Helical" evidence="1">
    <location>
        <begin position="161"/>
        <end position="180"/>
    </location>
</feature>
<protein>
    <recommendedName>
        <fullName evidence="4">Membrane-anchored protein</fullName>
    </recommendedName>
</protein>
<feature type="transmembrane region" description="Helical" evidence="1">
    <location>
        <begin position="43"/>
        <end position="63"/>
    </location>
</feature>
<dbReference type="InterPro" id="IPR007136">
    <property type="entry name" value="DUF347"/>
</dbReference>
<name>D6TSY7_KTERA</name>